<dbReference type="AlphaFoldDB" id="A0AAV5GPR6"/>
<dbReference type="Proteomes" id="UP001342314">
    <property type="component" value="Unassembled WGS sequence"/>
</dbReference>
<dbReference type="GO" id="GO:0007264">
    <property type="term" value="P:small GTPase-mediated signal transduction"/>
    <property type="evidence" value="ECO:0007669"/>
    <property type="project" value="InterPro"/>
</dbReference>
<evidence type="ECO:0000256" key="3">
    <source>
        <dbReference type="ARBA" id="ARBA00023134"/>
    </source>
</evidence>
<gene>
    <name evidence="4" type="ORF">Rhopal_004510-T1</name>
</gene>
<evidence type="ECO:0000256" key="2">
    <source>
        <dbReference type="ARBA" id="ARBA00022741"/>
    </source>
</evidence>
<dbReference type="PRINTS" id="PR00449">
    <property type="entry name" value="RASTRNSFRMNG"/>
</dbReference>
<evidence type="ECO:0000313" key="5">
    <source>
        <dbReference type="Proteomes" id="UP001342314"/>
    </source>
</evidence>
<dbReference type="Pfam" id="PF00071">
    <property type="entry name" value="Ras"/>
    <property type="match status" value="1"/>
</dbReference>
<reference evidence="4 5" key="1">
    <citation type="submission" date="2021-12" db="EMBL/GenBank/DDBJ databases">
        <title>High titer production of polyol ester of fatty acids by Rhodotorula paludigena BS15 towards product separation-free biomass refinery.</title>
        <authorList>
            <person name="Mano J."/>
            <person name="Ono H."/>
            <person name="Tanaka T."/>
            <person name="Naito K."/>
            <person name="Sushida H."/>
            <person name="Ike M."/>
            <person name="Tokuyasu K."/>
            <person name="Kitaoka M."/>
        </authorList>
    </citation>
    <scope>NUCLEOTIDE SEQUENCE [LARGE SCALE GENOMIC DNA]</scope>
    <source>
        <strain evidence="4 5">BS15</strain>
    </source>
</reference>
<keyword evidence="1" id="KW-0488">Methylation</keyword>
<proteinExistence type="predicted"/>
<dbReference type="InterPro" id="IPR001806">
    <property type="entry name" value="Small_GTPase"/>
</dbReference>
<dbReference type="EMBL" id="BQKY01000009">
    <property type="protein sequence ID" value="GJN91487.1"/>
    <property type="molecule type" value="Genomic_DNA"/>
</dbReference>
<dbReference type="InterPro" id="IPR005225">
    <property type="entry name" value="Small_GTP-bd"/>
</dbReference>
<comment type="caution">
    <text evidence="4">The sequence shown here is derived from an EMBL/GenBank/DDBJ whole genome shotgun (WGS) entry which is preliminary data.</text>
</comment>
<name>A0AAV5GPR6_9BASI</name>
<evidence type="ECO:0000256" key="1">
    <source>
        <dbReference type="ARBA" id="ARBA00022481"/>
    </source>
</evidence>
<dbReference type="PANTHER" id="PTHR24072">
    <property type="entry name" value="RHO FAMILY GTPASE"/>
    <property type="match status" value="1"/>
</dbReference>
<dbReference type="SUPFAM" id="SSF52540">
    <property type="entry name" value="P-loop containing nucleoside triphosphate hydrolases"/>
    <property type="match status" value="1"/>
</dbReference>
<keyword evidence="2" id="KW-0547">Nucleotide-binding</keyword>
<accession>A0AAV5GPR6</accession>
<dbReference type="SMART" id="SM00174">
    <property type="entry name" value="RHO"/>
    <property type="match status" value="1"/>
</dbReference>
<dbReference type="PROSITE" id="PS51419">
    <property type="entry name" value="RAB"/>
    <property type="match status" value="1"/>
</dbReference>
<dbReference type="InterPro" id="IPR003578">
    <property type="entry name" value="Small_GTPase_Rho"/>
</dbReference>
<dbReference type="SMART" id="SM00175">
    <property type="entry name" value="RAB"/>
    <property type="match status" value="1"/>
</dbReference>
<dbReference type="CDD" id="cd00157">
    <property type="entry name" value="Rho"/>
    <property type="match status" value="1"/>
</dbReference>
<organism evidence="4 5">
    <name type="scientific">Rhodotorula paludigena</name>
    <dbReference type="NCBI Taxonomy" id="86838"/>
    <lineage>
        <taxon>Eukaryota</taxon>
        <taxon>Fungi</taxon>
        <taxon>Dikarya</taxon>
        <taxon>Basidiomycota</taxon>
        <taxon>Pucciniomycotina</taxon>
        <taxon>Microbotryomycetes</taxon>
        <taxon>Sporidiobolales</taxon>
        <taxon>Sporidiobolaceae</taxon>
        <taxon>Rhodotorula</taxon>
    </lineage>
</organism>
<dbReference type="SMART" id="SM00173">
    <property type="entry name" value="RAS"/>
    <property type="match status" value="1"/>
</dbReference>
<keyword evidence="5" id="KW-1185">Reference proteome</keyword>
<dbReference type="Gene3D" id="3.40.50.300">
    <property type="entry name" value="P-loop containing nucleotide triphosphate hydrolases"/>
    <property type="match status" value="1"/>
</dbReference>
<dbReference type="PROSITE" id="PS51420">
    <property type="entry name" value="RHO"/>
    <property type="match status" value="1"/>
</dbReference>
<keyword evidence="3" id="KW-0342">GTP-binding</keyword>
<dbReference type="GO" id="GO:0003924">
    <property type="term" value="F:GTPase activity"/>
    <property type="evidence" value="ECO:0007669"/>
    <property type="project" value="InterPro"/>
</dbReference>
<dbReference type="InterPro" id="IPR027417">
    <property type="entry name" value="P-loop_NTPase"/>
</dbReference>
<dbReference type="NCBIfam" id="TIGR00231">
    <property type="entry name" value="small_GTP"/>
    <property type="match status" value="1"/>
</dbReference>
<protein>
    <submittedName>
        <fullName evidence="4">Uncharacterized protein</fullName>
    </submittedName>
</protein>
<sequence>MLNVYVRGEFPQEYEPTVFENHVAEVDVDGTQLELALWDTAGQEDFDRLRVLSYTDVDVVLLCFSVDQPTSLENVEAKWIEEIHQHCPGVKVALVALKCDLRADPVLRDRLAQYGEVPVEYEQT</sequence>
<evidence type="ECO:0000313" key="4">
    <source>
        <dbReference type="EMBL" id="GJN91487.1"/>
    </source>
</evidence>
<dbReference type="GO" id="GO:0005525">
    <property type="term" value="F:GTP binding"/>
    <property type="evidence" value="ECO:0007669"/>
    <property type="project" value="UniProtKB-KW"/>
</dbReference>